<protein>
    <submittedName>
        <fullName evidence="1">Uncharacterized protein</fullName>
    </submittedName>
</protein>
<sequence length="229" mass="26150">MGYPTPTECRKFTDDEDIMLLRQVNAERPFEARQGEITKAGTSVARALNEHADFRRPGFDYKKAQHRFGILIESHRSFNRDSSKASDINEGYGGKLQLLDELLSAVDDTNSDERDRLVQTVVVSQRSELEGSIIREEALSTLGKRKSSENDKDGGSTNTSRFAKLAAAIQEDTKADLEFREAELEFRKYQYERDIEEREKDSEAARGQAHLQHEDLTAMLNILQKKYDK</sequence>
<dbReference type="PANTHER" id="PTHR37558:SF1">
    <property type="entry name" value="HTH CENPB-TYPE DOMAIN-CONTAINING PROTEIN"/>
    <property type="match status" value="1"/>
</dbReference>
<dbReference type="PANTHER" id="PTHR37558">
    <property type="entry name" value="HTH CENPB-TYPE DOMAIN-CONTAINING PROTEIN"/>
    <property type="match status" value="1"/>
</dbReference>
<evidence type="ECO:0000313" key="2">
    <source>
        <dbReference type="Proteomes" id="UP000481153"/>
    </source>
</evidence>
<evidence type="ECO:0000313" key="1">
    <source>
        <dbReference type="EMBL" id="KAF0724222.1"/>
    </source>
</evidence>
<organism evidence="1 2">
    <name type="scientific">Aphanomyces euteiches</name>
    <dbReference type="NCBI Taxonomy" id="100861"/>
    <lineage>
        <taxon>Eukaryota</taxon>
        <taxon>Sar</taxon>
        <taxon>Stramenopiles</taxon>
        <taxon>Oomycota</taxon>
        <taxon>Saprolegniomycetes</taxon>
        <taxon>Saprolegniales</taxon>
        <taxon>Verrucalvaceae</taxon>
        <taxon>Aphanomyces</taxon>
    </lineage>
</organism>
<comment type="caution">
    <text evidence="1">The sequence shown here is derived from an EMBL/GenBank/DDBJ whole genome shotgun (WGS) entry which is preliminary data.</text>
</comment>
<dbReference type="AlphaFoldDB" id="A0A6G0WAH5"/>
<dbReference type="Proteomes" id="UP000481153">
    <property type="component" value="Unassembled WGS sequence"/>
</dbReference>
<proteinExistence type="predicted"/>
<reference evidence="1 2" key="1">
    <citation type="submission" date="2019-07" db="EMBL/GenBank/DDBJ databases">
        <title>Genomics analysis of Aphanomyces spp. identifies a new class of oomycete effector associated with host adaptation.</title>
        <authorList>
            <person name="Gaulin E."/>
        </authorList>
    </citation>
    <scope>NUCLEOTIDE SEQUENCE [LARGE SCALE GENOMIC DNA]</scope>
    <source>
        <strain evidence="1 2">ATCC 201684</strain>
    </source>
</reference>
<accession>A0A6G0WAH5</accession>
<gene>
    <name evidence="1" type="ORF">Ae201684_017035</name>
</gene>
<name>A0A6G0WAH5_9STRA</name>
<keyword evidence="2" id="KW-1185">Reference proteome</keyword>
<dbReference type="VEuPathDB" id="FungiDB:AeMF1_018681"/>
<dbReference type="EMBL" id="VJMJ01000276">
    <property type="protein sequence ID" value="KAF0724222.1"/>
    <property type="molecule type" value="Genomic_DNA"/>
</dbReference>